<dbReference type="RefSeq" id="WP_258393573.1">
    <property type="nucleotide sequence ID" value="NZ_AP019769.1"/>
</dbReference>
<name>A0A915SKB9_9ARCH</name>
<accession>A0A915SKB9</accession>
<gene>
    <name evidence="1" type="ORF">MJ1_0384</name>
</gene>
<dbReference type="KEGG" id="naer:MJ1_0384"/>
<dbReference type="AlphaFoldDB" id="A0A915SKB9"/>
<evidence type="ECO:0000313" key="2">
    <source>
        <dbReference type="Proteomes" id="UP001055553"/>
    </source>
</evidence>
<reference evidence="2" key="1">
    <citation type="journal article" date="2022" name="Int. J. Syst. Evol. Microbiol.">
        <title>Nanobdella aerobiophila gen. nov., sp. nov., a thermoacidophilic, obligate ectosymbiotic archaeon, and proposal of Nanobdellaceae fam. nov., Nanobdellales ord. nov. and Nanobdellia class. nov.</title>
        <authorList>
            <person name="Kato S."/>
            <person name="Ogasawara A."/>
            <person name="Itoh T."/>
            <person name="Sakai H.D."/>
            <person name="Shimizu M."/>
            <person name="Yuki M."/>
            <person name="Kaneko M."/>
            <person name="Takashina T."/>
            <person name="Ohkuma M."/>
        </authorList>
    </citation>
    <scope>NUCLEOTIDE SEQUENCE [LARGE SCALE GENOMIC DNA]</scope>
    <source>
        <strain evidence="2">MJ1</strain>
    </source>
</reference>
<dbReference type="GeneID" id="74568331"/>
<organism evidence="1 2">
    <name type="scientific">Nanobdella aerobiophila</name>
    <dbReference type="NCBI Taxonomy" id="2586965"/>
    <lineage>
        <taxon>Archaea</taxon>
        <taxon>Nanobdellota</taxon>
        <taxon>Nanobdellia</taxon>
        <taxon>Nanobdellales</taxon>
        <taxon>Nanobdellaceae</taxon>
        <taxon>Nanobdella</taxon>
    </lineage>
</organism>
<sequence>MVSDKTLDTILVGRVIKGYSTEECVRLLEKHLYGGLRSIEDLQKYEDCTTVGGGKIGEYYGRQGFKEIPGALKDLKIYFGQDPLNSDNYKITDISKMSFKIEEYHDPEKRGAFVIGFADRDTGKLKYGVLLKRSDLEYITSNLNDQKSKYRSELVETAIEKKGAYALTNVTPLTKIDSLAQPYHIEYRLARIEKDEFGYKMLIDGIGYKPILLGGISDHPLKRLVYYQY</sequence>
<dbReference type="Proteomes" id="UP001055553">
    <property type="component" value="Chromosome"/>
</dbReference>
<dbReference type="EMBL" id="AP019769">
    <property type="protein sequence ID" value="BBL45548.1"/>
    <property type="molecule type" value="Genomic_DNA"/>
</dbReference>
<proteinExistence type="predicted"/>
<protein>
    <submittedName>
        <fullName evidence="1">Uncharacterized protein</fullName>
    </submittedName>
</protein>
<evidence type="ECO:0000313" key="1">
    <source>
        <dbReference type="EMBL" id="BBL45548.1"/>
    </source>
</evidence>
<keyword evidence="2" id="KW-1185">Reference proteome</keyword>